<evidence type="ECO:0000256" key="1">
    <source>
        <dbReference type="SAM" id="Phobius"/>
    </source>
</evidence>
<evidence type="ECO:0000259" key="2">
    <source>
        <dbReference type="Pfam" id="PF09835"/>
    </source>
</evidence>
<dbReference type="AlphaFoldDB" id="A0A2N9LLI9"/>
<keyword evidence="1" id="KW-1133">Transmembrane helix</keyword>
<dbReference type="PANTHER" id="PTHR35102:SF1">
    <property type="entry name" value="E3 UBIQUITIN-PROTEIN LIGASE"/>
    <property type="match status" value="1"/>
</dbReference>
<reference evidence="4" key="1">
    <citation type="submission" date="2018-02" db="EMBL/GenBank/DDBJ databases">
        <authorList>
            <person name="Hausmann B."/>
        </authorList>
    </citation>
    <scope>NUCLEOTIDE SEQUENCE [LARGE SCALE GENOMIC DNA]</scope>
    <source>
        <strain evidence="4">Peat soil MAG SbA5</strain>
    </source>
</reference>
<name>A0A2N9LLI9_9BACT</name>
<keyword evidence="1" id="KW-0812">Transmembrane</keyword>
<evidence type="ECO:0000313" key="3">
    <source>
        <dbReference type="EMBL" id="SPE24131.1"/>
    </source>
</evidence>
<organism evidence="3 4">
    <name type="scientific">Candidatus Sulfuritelmatomonas gaucii</name>
    <dbReference type="NCBI Taxonomy" id="2043161"/>
    <lineage>
        <taxon>Bacteria</taxon>
        <taxon>Pseudomonadati</taxon>
        <taxon>Acidobacteriota</taxon>
        <taxon>Terriglobia</taxon>
        <taxon>Terriglobales</taxon>
        <taxon>Acidobacteriaceae</taxon>
        <taxon>Candidatus Sulfuritelmatomonas</taxon>
    </lineage>
</organism>
<dbReference type="PANTHER" id="PTHR35102">
    <property type="entry name" value="E3 UBIQUITIN-PROTEIN LIGASE"/>
    <property type="match status" value="1"/>
</dbReference>
<gene>
    <name evidence="3" type="ORF">SBA5_430010</name>
</gene>
<dbReference type="OrthoDB" id="123362at2"/>
<proteinExistence type="predicted"/>
<sequence length="162" mass="17082">MFHAMTMRGIRAAAKRSAVQWLRQGVSPRRLALTLALGFAIGCIPVIGIPTLLCAALALALRLNLPAIQAANYAAMPLQLALIVPFVRMGGWIVSAKPSHPITAAAVFHLPALHMAAHVSGLAGEALLAWLLAAIPAVALMTLMLTRMLRRIPVMNAAEAGD</sequence>
<dbReference type="EMBL" id="OKRB01000101">
    <property type="protein sequence ID" value="SPE24131.1"/>
    <property type="molecule type" value="Genomic_DNA"/>
</dbReference>
<feature type="transmembrane region" description="Helical" evidence="1">
    <location>
        <begin position="127"/>
        <end position="146"/>
    </location>
</feature>
<protein>
    <recommendedName>
        <fullName evidence="2">DUF2062 domain-containing protein</fullName>
    </recommendedName>
</protein>
<dbReference type="InterPro" id="IPR018639">
    <property type="entry name" value="DUF2062"/>
</dbReference>
<dbReference type="Proteomes" id="UP000239735">
    <property type="component" value="Unassembled WGS sequence"/>
</dbReference>
<evidence type="ECO:0000313" key="4">
    <source>
        <dbReference type="Proteomes" id="UP000239735"/>
    </source>
</evidence>
<dbReference type="Pfam" id="PF09835">
    <property type="entry name" value="DUF2062"/>
    <property type="match status" value="1"/>
</dbReference>
<keyword evidence="1" id="KW-0472">Membrane</keyword>
<feature type="domain" description="DUF2062" evidence="2">
    <location>
        <begin position="20"/>
        <end position="151"/>
    </location>
</feature>
<accession>A0A2N9LLI9</accession>